<dbReference type="EMBL" id="AP025739">
    <property type="protein sequence ID" value="BDI33483.1"/>
    <property type="molecule type" value="Genomic_DNA"/>
</dbReference>
<dbReference type="Proteomes" id="UP000287394">
    <property type="component" value="Chromosome"/>
</dbReference>
<reference evidence="1 2" key="1">
    <citation type="journal article" date="2019" name="Int. J. Syst. Evol. Microbiol.">
        <title>Capsulimonas corticalis gen. nov., sp. nov., an aerobic capsulated bacterium, of a novel bacterial order, Capsulimonadales ord. nov., of the class Armatimonadia of the phylum Armatimonadetes.</title>
        <authorList>
            <person name="Li J."/>
            <person name="Kudo C."/>
            <person name="Tonouchi A."/>
        </authorList>
    </citation>
    <scope>NUCLEOTIDE SEQUENCE [LARGE SCALE GENOMIC DNA]</scope>
    <source>
        <strain evidence="1 2">AX-7</strain>
    </source>
</reference>
<evidence type="ECO:0000313" key="2">
    <source>
        <dbReference type="Proteomes" id="UP000287394"/>
    </source>
</evidence>
<sequence>MIKFHGVIAAILTVSTLTLPCVHAAPATGHKKAAVKRRAMSLHRTLQTPILADKIALSPFTLLPTEKPGRTLPSAVQVSNDRSQ</sequence>
<organism evidence="1 2">
    <name type="scientific">Capsulimonas corticalis</name>
    <dbReference type="NCBI Taxonomy" id="2219043"/>
    <lineage>
        <taxon>Bacteria</taxon>
        <taxon>Bacillati</taxon>
        <taxon>Armatimonadota</taxon>
        <taxon>Armatimonadia</taxon>
        <taxon>Capsulimonadales</taxon>
        <taxon>Capsulimonadaceae</taxon>
        <taxon>Capsulimonas</taxon>
    </lineage>
</organism>
<evidence type="ECO:0000313" key="1">
    <source>
        <dbReference type="EMBL" id="BDI33483.1"/>
    </source>
</evidence>
<name>A0A402D5J0_9BACT</name>
<dbReference type="RefSeq" id="WP_119324771.1">
    <property type="nucleotide sequence ID" value="NZ_AP025739.1"/>
</dbReference>
<dbReference type="AlphaFoldDB" id="A0A402D5J0"/>
<gene>
    <name evidence="1" type="ORF">CCAX7_55340</name>
</gene>
<proteinExistence type="predicted"/>
<accession>A0A402D5J0</accession>
<dbReference type="KEGG" id="ccot:CCAX7_55340"/>
<protein>
    <submittedName>
        <fullName evidence="1">Uncharacterized protein</fullName>
    </submittedName>
</protein>
<keyword evidence="2" id="KW-1185">Reference proteome</keyword>